<feature type="region of interest" description="Disordered" evidence="13">
    <location>
        <begin position="1"/>
        <end position="37"/>
    </location>
</feature>
<keyword evidence="6 10" id="KW-0143">Chaperone</keyword>
<dbReference type="PRINTS" id="PR00773">
    <property type="entry name" value="GRPEPROTEIN"/>
</dbReference>
<dbReference type="PANTHER" id="PTHR21237">
    <property type="entry name" value="GRPE PROTEIN"/>
    <property type="match status" value="1"/>
</dbReference>
<dbReference type="Gene3D" id="2.30.22.10">
    <property type="entry name" value="Head domain of nucleotide exchange factor GrpE"/>
    <property type="match status" value="1"/>
</dbReference>
<evidence type="ECO:0000256" key="7">
    <source>
        <dbReference type="ARBA" id="ARBA00053401"/>
    </source>
</evidence>
<proteinExistence type="inferred from homology"/>
<dbReference type="SUPFAM" id="SSF51064">
    <property type="entry name" value="Head domain of nucleotide exchange factor GrpE"/>
    <property type="match status" value="1"/>
</dbReference>
<gene>
    <name evidence="10" type="primary">grpE</name>
    <name evidence="14" type="ORF">SAMN04244559_00452</name>
</gene>
<comment type="function">
    <text evidence="7 10 11">Participates actively in the response to hyperosmotic and heat shock by preventing the aggregation of stress-denatured proteins, in association with DnaK and GrpE. It is the nucleotide exchange factor for DnaK and may function as a thermosensor. Unfolded proteins bind initially to DnaJ; upon interaction with the DnaJ-bound protein, DnaK hydrolyzes its bound ATP, resulting in the formation of a stable complex. GrpE releases ADP from DnaK; ATP binding to DnaK triggers the release of the substrate protein, thus completing the reaction cycle. Several rounds of ATP-dependent interactions between DnaJ, DnaK and GrpE are required for fully efficient folding.</text>
</comment>
<dbReference type="GO" id="GO:0000774">
    <property type="term" value="F:adenyl-nucleotide exchange factor activity"/>
    <property type="evidence" value="ECO:0007669"/>
    <property type="project" value="InterPro"/>
</dbReference>
<dbReference type="PROSITE" id="PS01071">
    <property type="entry name" value="GRPE"/>
    <property type="match status" value="1"/>
</dbReference>
<dbReference type="FunFam" id="2.30.22.10:FF:000001">
    <property type="entry name" value="Protein GrpE"/>
    <property type="match status" value="1"/>
</dbReference>
<dbReference type="Proteomes" id="UP000182983">
    <property type="component" value="Unassembled WGS sequence"/>
</dbReference>
<comment type="similarity">
    <text evidence="2 10 12">Belongs to the GrpE family.</text>
</comment>
<keyword evidence="4 10" id="KW-0963">Cytoplasm</keyword>
<dbReference type="HAMAP" id="MF_01151">
    <property type="entry name" value="GrpE"/>
    <property type="match status" value="1"/>
</dbReference>
<evidence type="ECO:0000256" key="2">
    <source>
        <dbReference type="ARBA" id="ARBA00009054"/>
    </source>
</evidence>
<dbReference type="GO" id="GO:0006457">
    <property type="term" value="P:protein folding"/>
    <property type="evidence" value="ECO:0007669"/>
    <property type="project" value="InterPro"/>
</dbReference>
<dbReference type="GO" id="GO:0051082">
    <property type="term" value="F:unfolded protein binding"/>
    <property type="evidence" value="ECO:0007669"/>
    <property type="project" value="TreeGrafter"/>
</dbReference>
<dbReference type="CDD" id="cd00446">
    <property type="entry name" value="GrpE"/>
    <property type="match status" value="1"/>
</dbReference>
<evidence type="ECO:0000256" key="5">
    <source>
        <dbReference type="ARBA" id="ARBA00023016"/>
    </source>
</evidence>
<evidence type="ECO:0000256" key="12">
    <source>
        <dbReference type="RuleBase" id="RU004478"/>
    </source>
</evidence>
<dbReference type="InterPro" id="IPR013805">
    <property type="entry name" value="GrpE_CC"/>
</dbReference>
<organism evidence="14 15">
    <name type="scientific">Magnetospirillum fulvum</name>
    <name type="common">Rhodospirillum fulvum</name>
    <dbReference type="NCBI Taxonomy" id="1082"/>
    <lineage>
        <taxon>Bacteria</taxon>
        <taxon>Pseudomonadati</taxon>
        <taxon>Pseudomonadota</taxon>
        <taxon>Alphaproteobacteria</taxon>
        <taxon>Rhodospirillales</taxon>
        <taxon>Rhodospirillaceae</taxon>
        <taxon>Magnetospirillum</taxon>
    </lineage>
</organism>
<evidence type="ECO:0000256" key="10">
    <source>
        <dbReference type="HAMAP-Rule" id="MF_01151"/>
    </source>
</evidence>
<dbReference type="Pfam" id="PF01025">
    <property type="entry name" value="GrpE"/>
    <property type="match status" value="1"/>
</dbReference>
<dbReference type="AlphaFoldDB" id="A0A1H6GYF9"/>
<dbReference type="OrthoDB" id="9789811at2"/>
<dbReference type="GO" id="GO:0051087">
    <property type="term" value="F:protein-folding chaperone binding"/>
    <property type="evidence" value="ECO:0007669"/>
    <property type="project" value="InterPro"/>
</dbReference>
<reference evidence="15" key="1">
    <citation type="submission" date="2016-10" db="EMBL/GenBank/DDBJ databases">
        <authorList>
            <person name="Varghese N."/>
            <person name="Submissions S."/>
        </authorList>
    </citation>
    <scope>NUCLEOTIDE SEQUENCE [LARGE SCALE GENOMIC DNA]</scope>
    <source>
        <strain evidence="15">DSM 13234</strain>
    </source>
</reference>
<comment type="subcellular location">
    <subcellularLocation>
        <location evidence="1 10">Cytoplasm</location>
    </subcellularLocation>
</comment>
<evidence type="ECO:0000256" key="1">
    <source>
        <dbReference type="ARBA" id="ARBA00004496"/>
    </source>
</evidence>
<feature type="compositionally biased region" description="Polar residues" evidence="13">
    <location>
        <begin position="1"/>
        <end position="12"/>
    </location>
</feature>
<dbReference type="RefSeq" id="WP_074765150.1">
    <property type="nucleotide sequence ID" value="NZ_FNWO01000002.1"/>
</dbReference>
<dbReference type="Gene3D" id="3.90.20.20">
    <property type="match status" value="1"/>
</dbReference>
<feature type="compositionally biased region" description="Low complexity" evidence="13">
    <location>
        <begin position="19"/>
        <end position="37"/>
    </location>
</feature>
<dbReference type="NCBIfam" id="NF010739">
    <property type="entry name" value="PRK14141.1"/>
    <property type="match status" value="1"/>
</dbReference>
<evidence type="ECO:0000256" key="4">
    <source>
        <dbReference type="ARBA" id="ARBA00022490"/>
    </source>
</evidence>
<evidence type="ECO:0000313" key="14">
    <source>
        <dbReference type="EMBL" id="SEH27078.1"/>
    </source>
</evidence>
<protein>
    <recommendedName>
        <fullName evidence="8 10">Protein GrpE</fullName>
    </recommendedName>
    <alternativeName>
        <fullName evidence="9 10">HSP-70 cofactor</fullName>
    </alternativeName>
</protein>
<dbReference type="EMBL" id="FNWO01000002">
    <property type="protein sequence ID" value="SEH27078.1"/>
    <property type="molecule type" value="Genomic_DNA"/>
</dbReference>
<evidence type="ECO:0000256" key="13">
    <source>
        <dbReference type="SAM" id="MobiDB-lite"/>
    </source>
</evidence>
<dbReference type="GO" id="GO:0042803">
    <property type="term" value="F:protein homodimerization activity"/>
    <property type="evidence" value="ECO:0007669"/>
    <property type="project" value="InterPro"/>
</dbReference>
<sequence length="204" mass="21893">MTQDQTSEQPVDTSPVDGAEAAPSEAPVAEAAEPAPADRIAELEAQVAKLKNDVLYARADTENVRRRLEQQAEDRGKYAVSTLAKDVLSVADNLRRALDAVPPGAREADEAVNSLTVGVEMTERELIATFERYGIRKVPAMGERFDPNLHQAMMEIEDAAKLEGTVVLEMQSGYTLHDRLLRPALVGIAKGGPKSGGGNLDTSA</sequence>
<name>A0A1H6GYF9_MAGFU</name>
<keyword evidence="5 10" id="KW-0346">Stress response</keyword>
<dbReference type="PANTHER" id="PTHR21237:SF23">
    <property type="entry name" value="GRPE PROTEIN HOMOLOG, MITOCHONDRIAL"/>
    <property type="match status" value="1"/>
</dbReference>
<evidence type="ECO:0000256" key="3">
    <source>
        <dbReference type="ARBA" id="ARBA00011738"/>
    </source>
</evidence>
<evidence type="ECO:0000256" key="9">
    <source>
        <dbReference type="ARBA" id="ARBA00076414"/>
    </source>
</evidence>
<dbReference type="SUPFAM" id="SSF58014">
    <property type="entry name" value="Coiled-coil domain of nucleotide exchange factor GrpE"/>
    <property type="match status" value="1"/>
</dbReference>
<comment type="subunit">
    <text evidence="3 10">Homodimer.</text>
</comment>
<accession>A0A1H6GYF9</accession>
<evidence type="ECO:0000313" key="15">
    <source>
        <dbReference type="Proteomes" id="UP000182983"/>
    </source>
</evidence>
<dbReference type="NCBIfam" id="NF010738">
    <property type="entry name" value="PRK14140.1"/>
    <property type="match status" value="1"/>
</dbReference>
<keyword evidence="15" id="KW-1185">Reference proteome</keyword>
<evidence type="ECO:0000256" key="8">
    <source>
        <dbReference type="ARBA" id="ARBA00072274"/>
    </source>
</evidence>
<evidence type="ECO:0000256" key="6">
    <source>
        <dbReference type="ARBA" id="ARBA00023186"/>
    </source>
</evidence>
<evidence type="ECO:0000256" key="11">
    <source>
        <dbReference type="RuleBase" id="RU000639"/>
    </source>
</evidence>
<dbReference type="GO" id="GO:0005737">
    <property type="term" value="C:cytoplasm"/>
    <property type="evidence" value="ECO:0007669"/>
    <property type="project" value="UniProtKB-SubCell"/>
</dbReference>
<dbReference type="InterPro" id="IPR000740">
    <property type="entry name" value="GrpE"/>
</dbReference>
<dbReference type="InterPro" id="IPR009012">
    <property type="entry name" value="GrpE_head"/>
</dbReference>